<organism evidence="1">
    <name type="scientific">marine sediment metagenome</name>
    <dbReference type="NCBI Taxonomy" id="412755"/>
    <lineage>
        <taxon>unclassified sequences</taxon>
        <taxon>metagenomes</taxon>
        <taxon>ecological metagenomes</taxon>
    </lineage>
</organism>
<comment type="caution">
    <text evidence="1">The sequence shown here is derived from an EMBL/GenBank/DDBJ whole genome shotgun (WGS) entry which is preliminary data.</text>
</comment>
<accession>X0TM11</accession>
<protein>
    <submittedName>
        <fullName evidence="1">Uncharacterized protein</fullName>
    </submittedName>
</protein>
<dbReference type="EMBL" id="BARS01011289">
    <property type="protein sequence ID" value="GAF88306.1"/>
    <property type="molecule type" value="Genomic_DNA"/>
</dbReference>
<evidence type="ECO:0000313" key="1">
    <source>
        <dbReference type="EMBL" id="GAF88306.1"/>
    </source>
</evidence>
<reference evidence="1" key="1">
    <citation type="journal article" date="2014" name="Front. Microbiol.">
        <title>High frequency of phylogenetically diverse reductive dehalogenase-homologous genes in deep subseafloor sedimentary metagenomes.</title>
        <authorList>
            <person name="Kawai M."/>
            <person name="Futagami T."/>
            <person name="Toyoda A."/>
            <person name="Takaki Y."/>
            <person name="Nishi S."/>
            <person name="Hori S."/>
            <person name="Arai W."/>
            <person name="Tsubouchi T."/>
            <person name="Morono Y."/>
            <person name="Uchiyama I."/>
            <person name="Ito T."/>
            <person name="Fujiyama A."/>
            <person name="Inagaki F."/>
            <person name="Takami H."/>
        </authorList>
    </citation>
    <scope>NUCLEOTIDE SEQUENCE</scope>
    <source>
        <strain evidence="1">Expedition CK06-06</strain>
    </source>
</reference>
<dbReference type="AlphaFoldDB" id="X0TM11"/>
<feature type="non-terminal residue" evidence="1">
    <location>
        <position position="1"/>
    </location>
</feature>
<name>X0TM11_9ZZZZ</name>
<gene>
    <name evidence="1" type="ORF">S01H1_20590</name>
</gene>
<feature type="non-terminal residue" evidence="1">
    <location>
        <position position="275"/>
    </location>
</feature>
<sequence length="275" mass="28127">ASVAYDRGDFAEGVSNDGSIANDIIITLTGDTFEADVVSATHVTATNVPAGLTASFARDSATQITVSLTGSATLHEAINSIADLTVAFDDDAFVINAAAGVTGSTKNDITVDYLDTASLSYDRGDFAEDVSNDGSIANDIIITLTGDTFEADVVSATHVVATNVPAGLTASFARDSATQITVSLTGSATLHEAINSIADLTVAFDDDAFVINVAAGVTGSTKSDITVDYLDTASLSYDRGDFAEDVSNDGSIANDIIITLTGDTFEADVVSATHV</sequence>
<proteinExistence type="predicted"/>